<dbReference type="RefSeq" id="WP_142812612.1">
    <property type="nucleotide sequence ID" value="NZ_CP036282.1"/>
</dbReference>
<dbReference type="Proteomes" id="UP000317365">
    <property type="component" value="Chromosome"/>
</dbReference>
<dbReference type="KEGG" id="rhg:EXZ61_15455"/>
<protein>
    <submittedName>
        <fullName evidence="2">DsbA family protein</fullName>
    </submittedName>
</protein>
<dbReference type="InterPro" id="IPR036249">
    <property type="entry name" value="Thioredoxin-like_sf"/>
</dbReference>
<dbReference type="GO" id="GO:0016491">
    <property type="term" value="F:oxidoreductase activity"/>
    <property type="evidence" value="ECO:0007669"/>
    <property type="project" value="InterPro"/>
</dbReference>
<dbReference type="EMBL" id="CP036282">
    <property type="protein sequence ID" value="QDL55455.1"/>
    <property type="molecule type" value="Genomic_DNA"/>
</dbReference>
<name>A0A515ES20_9BURK</name>
<dbReference type="SUPFAM" id="SSF52833">
    <property type="entry name" value="Thioredoxin-like"/>
    <property type="match status" value="1"/>
</dbReference>
<dbReference type="InterPro" id="IPR001853">
    <property type="entry name" value="DSBA-like_thioredoxin_dom"/>
</dbReference>
<reference evidence="3" key="2">
    <citation type="journal article" date="2020" name="Int. J. Syst. Evol. Microbiol.">
        <title>Genomic insights into a novel species Rhodoferax aquaticus sp. nov., isolated from freshwater.</title>
        <authorList>
            <person name="Li T."/>
            <person name="Zhuo Y."/>
            <person name="Jin C.Z."/>
            <person name="Wu X."/>
            <person name="Ko S.R."/>
            <person name="Jin F.J."/>
            <person name="Ahn C.Y."/>
            <person name="Oh H.M."/>
            <person name="Lee H.G."/>
            <person name="Jin L."/>
        </authorList>
    </citation>
    <scope>NUCLEOTIDE SEQUENCE [LARGE SCALE GENOMIC DNA]</scope>
    <source>
        <strain evidence="3">Gr-4</strain>
    </source>
</reference>
<keyword evidence="3" id="KW-1185">Reference proteome</keyword>
<feature type="domain" description="DSBA-like thioredoxin" evidence="1">
    <location>
        <begin position="4"/>
        <end position="195"/>
    </location>
</feature>
<evidence type="ECO:0000313" key="3">
    <source>
        <dbReference type="Proteomes" id="UP000317365"/>
    </source>
</evidence>
<accession>A0A515ES20</accession>
<dbReference type="Gene3D" id="3.40.30.10">
    <property type="entry name" value="Glutaredoxin"/>
    <property type="match status" value="1"/>
</dbReference>
<sequence>MSTTITYLFDPLCGWCYGASPAMQRLQQQADITLELLPTGLFSGTGARTMDAQFAQYAWSNDVRIQKLSGQVFSERYRADVLERAGGRFDSGPATLALAAVAFTAPERELDALKALQEARYVHGQDITQMPVLVAVLYGLGLSDAATRLAQSAQQVDAELLATAQARMARAQALMRAHSAQGVPTVLVRTAQGERVLPSSALYGDFDALMTHIKVSKS</sequence>
<proteinExistence type="predicted"/>
<dbReference type="AlphaFoldDB" id="A0A515ES20"/>
<evidence type="ECO:0000313" key="2">
    <source>
        <dbReference type="EMBL" id="QDL55455.1"/>
    </source>
</evidence>
<organism evidence="2 3">
    <name type="scientific">Rhodoferax aquaticus</name>
    <dbReference type="NCBI Taxonomy" id="2527691"/>
    <lineage>
        <taxon>Bacteria</taxon>
        <taxon>Pseudomonadati</taxon>
        <taxon>Pseudomonadota</taxon>
        <taxon>Betaproteobacteria</taxon>
        <taxon>Burkholderiales</taxon>
        <taxon>Comamonadaceae</taxon>
        <taxon>Rhodoferax</taxon>
    </lineage>
</organism>
<evidence type="ECO:0000259" key="1">
    <source>
        <dbReference type="Pfam" id="PF01323"/>
    </source>
</evidence>
<dbReference type="Pfam" id="PF01323">
    <property type="entry name" value="DSBA"/>
    <property type="match status" value="1"/>
</dbReference>
<reference evidence="3" key="1">
    <citation type="submission" date="2019-02" db="EMBL/GenBank/DDBJ databases">
        <title>Complete genome sequence of Rhodoferax sp. Gr-4.</title>
        <authorList>
            <person name="Jin L."/>
        </authorList>
    </citation>
    <scope>NUCLEOTIDE SEQUENCE [LARGE SCALE GENOMIC DNA]</scope>
    <source>
        <strain evidence="3">Gr-4</strain>
    </source>
</reference>
<dbReference type="CDD" id="cd03025">
    <property type="entry name" value="DsbA_FrnE_like"/>
    <property type="match status" value="1"/>
</dbReference>
<gene>
    <name evidence="2" type="ORF">EXZ61_15455</name>
</gene>